<evidence type="ECO:0000313" key="3">
    <source>
        <dbReference type="Proteomes" id="UP000077961"/>
    </source>
</evidence>
<gene>
    <name evidence="1" type="ORF">A6V36_09555</name>
    <name evidence="2" type="ORF">A6V37_03880</name>
</gene>
<reference evidence="3 4" key="1">
    <citation type="submission" date="2016-04" db="EMBL/GenBank/DDBJ databases">
        <title>Reclassification of Paraburkholderia panaciterrae (Farh et al. 2015) Dobritsa &amp; Samadpour 2016 as a later homotypic synonym of Paraburkholderia ginsengiterrae (Farh et al. 2015) Dobritsa &amp; Samadpour 2016.</title>
        <authorList>
            <person name="Dobritsa A.P."/>
            <person name="Kutumbaka K."/>
            <person name="Samadpour M."/>
        </authorList>
    </citation>
    <scope>NUCLEOTIDE SEQUENCE [LARGE SCALE GENOMIC DNA]</scope>
    <source>
        <strain evidence="2 4">DCY85</strain>
        <strain evidence="1 3">DCY85-1</strain>
    </source>
</reference>
<dbReference type="Proteomes" id="UP000077961">
    <property type="component" value="Unassembled WGS sequence"/>
</dbReference>
<evidence type="ECO:0000313" key="2">
    <source>
        <dbReference type="EMBL" id="OAJ61234.1"/>
    </source>
</evidence>
<dbReference type="STRING" id="1462993.A6V36_09555"/>
<dbReference type="EMBL" id="LXJZ01000198">
    <property type="protein sequence ID" value="OAJ55052.1"/>
    <property type="molecule type" value="Genomic_DNA"/>
</dbReference>
<dbReference type="RefSeq" id="WP_064270601.1">
    <property type="nucleotide sequence ID" value="NZ_LXJZ01000198.1"/>
</dbReference>
<evidence type="ECO:0000313" key="4">
    <source>
        <dbReference type="Proteomes" id="UP000078116"/>
    </source>
</evidence>
<dbReference type="EMBL" id="LXKA01000221">
    <property type="protein sequence ID" value="OAJ61234.1"/>
    <property type="molecule type" value="Genomic_DNA"/>
</dbReference>
<sequence length="124" mass="14404">MKSRAIPPKWERFYVLDEKDKPVEVFDSSEWLRWMSENELTFRRTLLEESGVTVTTRFRGVCETSTGEALLFVTRIAGMKTPDNKSYGAGTLEVALEQHERILKKILRMLTGRRSPQRDDSPRP</sequence>
<comment type="caution">
    <text evidence="2">The sequence shown here is derived from an EMBL/GenBank/DDBJ whole genome shotgun (WGS) entry which is preliminary data.</text>
</comment>
<dbReference type="OrthoDB" id="8965015at2"/>
<organism evidence="2 4">
    <name type="scientific">Paraburkholderia ginsengiterrae</name>
    <dbReference type="NCBI Taxonomy" id="1462993"/>
    <lineage>
        <taxon>Bacteria</taxon>
        <taxon>Pseudomonadati</taxon>
        <taxon>Pseudomonadota</taxon>
        <taxon>Betaproteobacteria</taxon>
        <taxon>Burkholderiales</taxon>
        <taxon>Burkholderiaceae</taxon>
        <taxon>Paraburkholderia</taxon>
    </lineage>
</organism>
<name>A0A1A9N9E6_9BURK</name>
<proteinExistence type="predicted"/>
<keyword evidence="3" id="KW-1185">Reference proteome</keyword>
<evidence type="ECO:0000313" key="1">
    <source>
        <dbReference type="EMBL" id="OAJ55052.1"/>
    </source>
</evidence>
<accession>A0A1A9N9E6</accession>
<dbReference type="AlphaFoldDB" id="A0A1A9N9E6"/>
<dbReference type="Proteomes" id="UP000078116">
    <property type="component" value="Unassembled WGS sequence"/>
</dbReference>
<protein>
    <submittedName>
        <fullName evidence="2">Uncharacterized protein</fullName>
    </submittedName>
</protein>